<feature type="compositionally biased region" description="Polar residues" evidence="1">
    <location>
        <begin position="294"/>
        <end position="324"/>
    </location>
</feature>
<organism evidence="2 3">
    <name type="scientific">Halteria grandinella</name>
    <dbReference type="NCBI Taxonomy" id="5974"/>
    <lineage>
        <taxon>Eukaryota</taxon>
        <taxon>Sar</taxon>
        <taxon>Alveolata</taxon>
        <taxon>Ciliophora</taxon>
        <taxon>Intramacronucleata</taxon>
        <taxon>Spirotrichea</taxon>
        <taxon>Stichotrichia</taxon>
        <taxon>Sporadotrichida</taxon>
        <taxon>Halteriidae</taxon>
        <taxon>Halteria</taxon>
    </lineage>
</organism>
<dbReference type="Proteomes" id="UP000785679">
    <property type="component" value="Unassembled WGS sequence"/>
</dbReference>
<gene>
    <name evidence="2" type="ORF">FGO68_gene9101</name>
</gene>
<evidence type="ECO:0000313" key="3">
    <source>
        <dbReference type="Proteomes" id="UP000785679"/>
    </source>
</evidence>
<sequence>MGKKSHLTQAQREEKKRRKRERKMEKYEQKLLQQEIEQLKAPSGLPQDILHLALLKQQKFNHISKADKGALFQKLSDLYSKYDKQEALKQLPSLDHAQSLPCTSKLALNAKECPLPTALLTALMYDIGQLAFKEQNGANQIFASIWKCLGVVNFSMQKFDVEKIFKFPKGVQCNPTHQSQLTQTDPLDLAKVSFTTPTKPVEIALDSPMLSASRSSSVQLLEMSQVRFLSESQVLTRGQLRQSQIARQSKAIRKVQFKKPERETKRKTKAKGLARMNLNLTSPPRSRRPSKRSFTLNRSTSLKMSSRNPHQETSFSKRSPSTST</sequence>
<protein>
    <submittedName>
        <fullName evidence="2">Uncharacterized protein</fullName>
    </submittedName>
</protein>
<evidence type="ECO:0000313" key="2">
    <source>
        <dbReference type="EMBL" id="TNV78043.1"/>
    </source>
</evidence>
<proteinExistence type="predicted"/>
<feature type="region of interest" description="Disordered" evidence="1">
    <location>
        <begin position="251"/>
        <end position="324"/>
    </location>
</feature>
<name>A0A8J8NNC5_HALGN</name>
<dbReference type="EMBL" id="RRYP01010986">
    <property type="protein sequence ID" value="TNV78043.1"/>
    <property type="molecule type" value="Genomic_DNA"/>
</dbReference>
<feature type="region of interest" description="Disordered" evidence="1">
    <location>
        <begin position="1"/>
        <end position="26"/>
    </location>
</feature>
<evidence type="ECO:0000256" key="1">
    <source>
        <dbReference type="SAM" id="MobiDB-lite"/>
    </source>
</evidence>
<keyword evidence="3" id="KW-1185">Reference proteome</keyword>
<reference evidence="2" key="1">
    <citation type="submission" date="2019-06" db="EMBL/GenBank/DDBJ databases">
        <authorList>
            <person name="Zheng W."/>
        </authorList>
    </citation>
    <scope>NUCLEOTIDE SEQUENCE</scope>
    <source>
        <strain evidence="2">QDHG01</strain>
    </source>
</reference>
<dbReference type="AlphaFoldDB" id="A0A8J8NNC5"/>
<accession>A0A8J8NNC5</accession>
<comment type="caution">
    <text evidence="2">The sequence shown here is derived from an EMBL/GenBank/DDBJ whole genome shotgun (WGS) entry which is preliminary data.</text>
</comment>